<accession>A0ABZ2IUU2</accession>
<dbReference type="PANTHER" id="PTHR43133">
    <property type="entry name" value="RNA POLYMERASE ECF-TYPE SIGMA FACTO"/>
    <property type="match status" value="1"/>
</dbReference>
<keyword evidence="5" id="KW-0804">Transcription</keyword>
<dbReference type="Gene3D" id="1.10.1740.10">
    <property type="match status" value="1"/>
</dbReference>
<dbReference type="Gene3D" id="1.10.10.10">
    <property type="entry name" value="Winged helix-like DNA-binding domain superfamily/Winged helix DNA-binding domain"/>
    <property type="match status" value="1"/>
</dbReference>
<reference evidence="8 9" key="1">
    <citation type="submission" date="2024-02" db="EMBL/GenBank/DDBJ databases">
        <title>Whole genome sequencing of Parabacteroides sp. AD58.</title>
        <authorList>
            <person name="Chaplin A.V."/>
            <person name="Pikina A.P."/>
            <person name="Sokolova S.R."/>
            <person name="Korostin D.O."/>
            <person name="Efimov B.A."/>
        </authorList>
    </citation>
    <scope>NUCLEOTIDE SEQUENCE [LARGE SCALE GENOMIC DNA]</scope>
    <source>
        <strain evidence="8 9">AD58</strain>
    </source>
</reference>
<dbReference type="Pfam" id="PF04542">
    <property type="entry name" value="Sigma70_r2"/>
    <property type="match status" value="1"/>
</dbReference>
<dbReference type="EMBL" id="CP146284">
    <property type="protein sequence ID" value="WWV67603.1"/>
    <property type="molecule type" value="Genomic_DNA"/>
</dbReference>
<dbReference type="PANTHER" id="PTHR43133:SF8">
    <property type="entry name" value="RNA POLYMERASE SIGMA FACTOR HI_1459-RELATED"/>
    <property type="match status" value="1"/>
</dbReference>
<evidence type="ECO:0000313" key="9">
    <source>
        <dbReference type="Proteomes" id="UP001320603"/>
    </source>
</evidence>
<keyword evidence="4" id="KW-0238">DNA-binding</keyword>
<protein>
    <submittedName>
        <fullName evidence="8">RNA polymerase sigma factor</fullName>
    </submittedName>
</protein>
<evidence type="ECO:0000256" key="1">
    <source>
        <dbReference type="ARBA" id="ARBA00010641"/>
    </source>
</evidence>
<dbReference type="InterPro" id="IPR036388">
    <property type="entry name" value="WH-like_DNA-bd_sf"/>
</dbReference>
<evidence type="ECO:0000259" key="6">
    <source>
        <dbReference type="Pfam" id="PF04542"/>
    </source>
</evidence>
<evidence type="ECO:0000256" key="5">
    <source>
        <dbReference type="ARBA" id="ARBA00023163"/>
    </source>
</evidence>
<comment type="similarity">
    <text evidence="1">Belongs to the sigma-70 factor family. ECF subfamily.</text>
</comment>
<dbReference type="NCBIfam" id="TIGR02937">
    <property type="entry name" value="sigma70-ECF"/>
    <property type="match status" value="1"/>
</dbReference>
<evidence type="ECO:0000256" key="3">
    <source>
        <dbReference type="ARBA" id="ARBA00023082"/>
    </source>
</evidence>
<dbReference type="SUPFAM" id="SSF88659">
    <property type="entry name" value="Sigma3 and sigma4 domains of RNA polymerase sigma factors"/>
    <property type="match status" value="1"/>
</dbReference>
<feature type="domain" description="RNA polymerase sigma-70 region 2" evidence="6">
    <location>
        <begin position="14"/>
        <end position="74"/>
    </location>
</feature>
<dbReference type="InterPro" id="IPR007627">
    <property type="entry name" value="RNA_pol_sigma70_r2"/>
</dbReference>
<evidence type="ECO:0000256" key="2">
    <source>
        <dbReference type="ARBA" id="ARBA00023015"/>
    </source>
</evidence>
<dbReference type="InterPro" id="IPR013249">
    <property type="entry name" value="RNA_pol_sigma70_r4_t2"/>
</dbReference>
<organism evidence="8 9">
    <name type="scientific">Parabacteroides absconsus</name>
    <dbReference type="NCBI Taxonomy" id="2951805"/>
    <lineage>
        <taxon>Bacteria</taxon>
        <taxon>Pseudomonadati</taxon>
        <taxon>Bacteroidota</taxon>
        <taxon>Bacteroidia</taxon>
        <taxon>Bacteroidales</taxon>
        <taxon>Tannerellaceae</taxon>
        <taxon>Parabacteroides</taxon>
    </lineage>
</organism>
<gene>
    <name evidence="8" type="ORF">NEE14_006495</name>
</gene>
<evidence type="ECO:0000313" key="8">
    <source>
        <dbReference type="EMBL" id="WWV67603.1"/>
    </source>
</evidence>
<dbReference type="InterPro" id="IPR013325">
    <property type="entry name" value="RNA_pol_sigma_r2"/>
</dbReference>
<sequence>MKPDILTSSFIDLREKLHHIALRYLQNDEDAKDVLQDTWLRIKLKSSVSNSEEAKNKLICVLRNVCIDKLRKKKLQALDDIIVPDALQYEMEVDDIKTYEKLLQKGLTPLQQQIFNLIIHDGYDYEQIAKELSLTVEAVRMNMSRARKKIRETYKKIER</sequence>
<proteinExistence type="inferred from homology"/>
<keyword evidence="9" id="KW-1185">Reference proteome</keyword>
<evidence type="ECO:0000256" key="4">
    <source>
        <dbReference type="ARBA" id="ARBA00023125"/>
    </source>
</evidence>
<dbReference type="InterPro" id="IPR014284">
    <property type="entry name" value="RNA_pol_sigma-70_dom"/>
</dbReference>
<feature type="domain" description="RNA polymerase sigma factor 70 region 4 type 2" evidence="7">
    <location>
        <begin position="107"/>
        <end position="150"/>
    </location>
</feature>
<keyword evidence="3" id="KW-0731">Sigma factor</keyword>
<dbReference type="InterPro" id="IPR013324">
    <property type="entry name" value="RNA_pol_sigma_r3/r4-like"/>
</dbReference>
<name>A0ABZ2IUU2_9BACT</name>
<dbReference type="InterPro" id="IPR039425">
    <property type="entry name" value="RNA_pol_sigma-70-like"/>
</dbReference>
<dbReference type="Pfam" id="PF08281">
    <property type="entry name" value="Sigma70_r4_2"/>
    <property type="match status" value="1"/>
</dbReference>
<keyword evidence="2" id="KW-0805">Transcription regulation</keyword>
<evidence type="ECO:0000259" key="7">
    <source>
        <dbReference type="Pfam" id="PF08281"/>
    </source>
</evidence>
<dbReference type="SUPFAM" id="SSF88946">
    <property type="entry name" value="Sigma2 domain of RNA polymerase sigma factors"/>
    <property type="match status" value="1"/>
</dbReference>
<dbReference type="RefSeq" id="WP_251967066.1">
    <property type="nucleotide sequence ID" value="NZ_CP146284.1"/>
</dbReference>
<dbReference type="Proteomes" id="UP001320603">
    <property type="component" value="Chromosome"/>
</dbReference>